<evidence type="ECO:0000256" key="1">
    <source>
        <dbReference type="ARBA" id="ARBA00001164"/>
    </source>
</evidence>
<evidence type="ECO:0000313" key="12">
    <source>
        <dbReference type="Proteomes" id="UP000504693"/>
    </source>
</evidence>
<dbReference type="CDD" id="cd00405">
    <property type="entry name" value="PRAI"/>
    <property type="match status" value="1"/>
</dbReference>
<dbReference type="AlphaFoldDB" id="A0A7D3Y0G8"/>
<evidence type="ECO:0000256" key="5">
    <source>
        <dbReference type="ARBA" id="ARBA00022605"/>
    </source>
</evidence>
<dbReference type="InterPro" id="IPR011060">
    <property type="entry name" value="RibuloseP-bd_barrel"/>
</dbReference>
<comment type="pathway">
    <text evidence="2 9">Amino-acid biosynthesis; L-tryptophan biosynthesis; L-tryptophan from chorismate: step 3/5.</text>
</comment>
<evidence type="ECO:0000256" key="4">
    <source>
        <dbReference type="ARBA" id="ARBA00022272"/>
    </source>
</evidence>
<evidence type="ECO:0000256" key="3">
    <source>
        <dbReference type="ARBA" id="ARBA00012572"/>
    </source>
</evidence>
<dbReference type="PANTHER" id="PTHR42894:SF1">
    <property type="entry name" value="N-(5'-PHOSPHORIBOSYL)ANTHRANILATE ISOMERASE"/>
    <property type="match status" value="1"/>
</dbReference>
<dbReference type="Gene3D" id="3.20.20.70">
    <property type="entry name" value="Aldolase class I"/>
    <property type="match status" value="1"/>
</dbReference>
<dbReference type="KEGG" id="emv:HQR01_10950"/>
<keyword evidence="5 9" id="KW-0028">Amino-acid biosynthesis</keyword>
<organism evidence="11 12">
    <name type="scientific">Erythrobacter mangrovi</name>
    <dbReference type="NCBI Taxonomy" id="2739433"/>
    <lineage>
        <taxon>Bacteria</taxon>
        <taxon>Pseudomonadati</taxon>
        <taxon>Pseudomonadota</taxon>
        <taxon>Alphaproteobacteria</taxon>
        <taxon>Sphingomonadales</taxon>
        <taxon>Erythrobacteraceae</taxon>
        <taxon>Erythrobacter/Porphyrobacter group</taxon>
        <taxon>Erythrobacter</taxon>
    </lineage>
</organism>
<sequence>MAGSRIKICGISTLETLEAAILARADYVGLNFYPPSPRHVPAARAAELAGQSQSRIARVGVFVDADDALLGEAIEAGRLDAIQLHGNESPQRAAQLRNRFGLPVWKVLSVASAADIQRAGDYAAAVDFILFDAKTPKGAALPGGMGLRFDWTLLQAYRGALPWGLAGGLTPDNVGDAVRLTNAPLVDTSSGVESAPGLKDVDKIAAFCKAARQS</sequence>
<keyword evidence="7 9" id="KW-0057">Aromatic amino acid biosynthesis</keyword>
<dbReference type="HAMAP" id="MF_00135">
    <property type="entry name" value="PRAI"/>
    <property type="match status" value="1"/>
</dbReference>
<dbReference type="EMBL" id="CP053921">
    <property type="protein sequence ID" value="QKG71832.1"/>
    <property type="molecule type" value="Genomic_DNA"/>
</dbReference>
<dbReference type="RefSeq" id="WP_173214899.1">
    <property type="nucleotide sequence ID" value="NZ_CP053921.1"/>
</dbReference>
<accession>A0A7D3Y0G8</accession>
<evidence type="ECO:0000313" key="11">
    <source>
        <dbReference type="EMBL" id="QKG71832.1"/>
    </source>
</evidence>
<dbReference type="GO" id="GO:0004640">
    <property type="term" value="F:phosphoribosylanthranilate isomerase activity"/>
    <property type="evidence" value="ECO:0007669"/>
    <property type="project" value="UniProtKB-UniRule"/>
</dbReference>
<dbReference type="Pfam" id="PF00697">
    <property type="entry name" value="PRAI"/>
    <property type="match status" value="1"/>
</dbReference>
<comment type="similarity">
    <text evidence="9">Belongs to the TrpF family.</text>
</comment>
<evidence type="ECO:0000256" key="6">
    <source>
        <dbReference type="ARBA" id="ARBA00022822"/>
    </source>
</evidence>
<keyword evidence="6 9" id="KW-0822">Tryptophan biosynthesis</keyword>
<dbReference type="Proteomes" id="UP000504693">
    <property type="component" value="Chromosome"/>
</dbReference>
<comment type="catalytic activity">
    <reaction evidence="1 9">
        <text>N-(5-phospho-beta-D-ribosyl)anthranilate = 1-(2-carboxyphenylamino)-1-deoxy-D-ribulose 5-phosphate</text>
        <dbReference type="Rhea" id="RHEA:21540"/>
        <dbReference type="ChEBI" id="CHEBI:18277"/>
        <dbReference type="ChEBI" id="CHEBI:58613"/>
        <dbReference type="EC" id="5.3.1.24"/>
    </reaction>
</comment>
<dbReference type="EC" id="5.3.1.24" evidence="3 9"/>
<dbReference type="InterPro" id="IPR013785">
    <property type="entry name" value="Aldolase_TIM"/>
</dbReference>
<evidence type="ECO:0000259" key="10">
    <source>
        <dbReference type="Pfam" id="PF00697"/>
    </source>
</evidence>
<dbReference type="SUPFAM" id="SSF51366">
    <property type="entry name" value="Ribulose-phoshate binding barrel"/>
    <property type="match status" value="1"/>
</dbReference>
<dbReference type="InterPro" id="IPR044643">
    <property type="entry name" value="TrpF_fam"/>
</dbReference>
<dbReference type="InterPro" id="IPR001240">
    <property type="entry name" value="PRAI_dom"/>
</dbReference>
<proteinExistence type="inferred from homology"/>
<evidence type="ECO:0000256" key="8">
    <source>
        <dbReference type="ARBA" id="ARBA00023235"/>
    </source>
</evidence>
<keyword evidence="12" id="KW-1185">Reference proteome</keyword>
<feature type="domain" description="N-(5'phosphoribosyl) anthranilate isomerase (PRAI)" evidence="10">
    <location>
        <begin position="6"/>
        <end position="209"/>
    </location>
</feature>
<dbReference type="UniPathway" id="UPA00035">
    <property type="reaction ID" value="UER00042"/>
</dbReference>
<reference evidence="11 12" key="1">
    <citation type="submission" date="2020-05" db="EMBL/GenBank/DDBJ databases">
        <title>Erythrobacter mangrovi sp. nov., isolated from rhizosphere soil of mangrove plant (Kandelia candel).</title>
        <authorList>
            <person name="Ye Y.H."/>
        </authorList>
    </citation>
    <scope>NUCLEOTIDE SEQUENCE [LARGE SCALE GENOMIC DNA]</scope>
    <source>
        <strain evidence="11 12">EB310</strain>
    </source>
</reference>
<keyword evidence="8 9" id="KW-0413">Isomerase</keyword>
<dbReference type="NCBIfam" id="NF002295">
    <property type="entry name" value="PRK01222.1-1"/>
    <property type="match status" value="1"/>
</dbReference>
<evidence type="ECO:0000256" key="9">
    <source>
        <dbReference type="HAMAP-Rule" id="MF_00135"/>
    </source>
</evidence>
<evidence type="ECO:0000256" key="7">
    <source>
        <dbReference type="ARBA" id="ARBA00023141"/>
    </source>
</evidence>
<protein>
    <recommendedName>
        <fullName evidence="4 9">N-(5'-phosphoribosyl)anthranilate isomerase</fullName>
        <shortName evidence="9">PRAI</shortName>
        <ecNumber evidence="3 9">5.3.1.24</ecNumber>
    </recommendedName>
</protein>
<gene>
    <name evidence="9" type="primary">trpF</name>
    <name evidence="11" type="ORF">HQR01_10950</name>
</gene>
<evidence type="ECO:0000256" key="2">
    <source>
        <dbReference type="ARBA" id="ARBA00004664"/>
    </source>
</evidence>
<dbReference type="PANTHER" id="PTHR42894">
    <property type="entry name" value="N-(5'-PHOSPHORIBOSYL)ANTHRANILATE ISOMERASE"/>
    <property type="match status" value="1"/>
</dbReference>
<name>A0A7D3Y0G8_9SPHN</name>
<dbReference type="GO" id="GO:0000162">
    <property type="term" value="P:L-tryptophan biosynthetic process"/>
    <property type="evidence" value="ECO:0007669"/>
    <property type="project" value="UniProtKB-UniRule"/>
</dbReference>